<feature type="compositionally biased region" description="Basic and acidic residues" evidence="1">
    <location>
        <begin position="38"/>
        <end position="51"/>
    </location>
</feature>
<evidence type="ECO:0000313" key="3">
    <source>
        <dbReference type="Proteomes" id="UP000095350"/>
    </source>
</evidence>
<proteinExistence type="predicted"/>
<gene>
    <name evidence="2" type="ORF">ERS852572_03962</name>
</gene>
<dbReference type="Proteomes" id="UP000095350">
    <property type="component" value="Unassembled WGS sequence"/>
</dbReference>
<dbReference type="PaxDb" id="166486-ERS852572_03962"/>
<name>A0A173VZG6_9FIRM</name>
<feature type="region of interest" description="Disordered" evidence="1">
    <location>
        <begin position="27"/>
        <end position="60"/>
    </location>
</feature>
<dbReference type="AlphaFoldDB" id="A0A173VZG6"/>
<accession>A0A173VZG6</accession>
<evidence type="ECO:0000256" key="1">
    <source>
        <dbReference type="SAM" id="MobiDB-lite"/>
    </source>
</evidence>
<dbReference type="STRING" id="166486.ERS852572_03962"/>
<sequence>MCREKPQQILHYHGKKAKEMYSRLKEVYDDPGIPPEGRLPDPGEEGRKASYTDRITVRKH</sequence>
<dbReference type="EMBL" id="CYXZ01000072">
    <property type="protein sequence ID" value="CUN32682.1"/>
    <property type="molecule type" value="Genomic_DNA"/>
</dbReference>
<protein>
    <submittedName>
        <fullName evidence="2">Uncharacterized protein</fullName>
    </submittedName>
</protein>
<organism evidence="2 3">
    <name type="scientific">Roseburia intestinalis</name>
    <dbReference type="NCBI Taxonomy" id="166486"/>
    <lineage>
        <taxon>Bacteria</taxon>
        <taxon>Bacillati</taxon>
        <taxon>Bacillota</taxon>
        <taxon>Clostridia</taxon>
        <taxon>Lachnospirales</taxon>
        <taxon>Lachnospiraceae</taxon>
        <taxon>Roseburia</taxon>
    </lineage>
</organism>
<evidence type="ECO:0000313" key="2">
    <source>
        <dbReference type="EMBL" id="CUN32682.1"/>
    </source>
</evidence>
<reference evidence="2 3" key="1">
    <citation type="submission" date="2015-09" db="EMBL/GenBank/DDBJ databases">
        <authorList>
            <consortium name="Pathogen Informatics"/>
        </authorList>
    </citation>
    <scope>NUCLEOTIDE SEQUENCE [LARGE SCALE GENOMIC DNA]</scope>
    <source>
        <strain evidence="2 3">2789STDY5834960</strain>
    </source>
</reference>